<comment type="caution">
    <text evidence="2">The sequence shown here is derived from an EMBL/GenBank/DDBJ whole genome shotgun (WGS) entry which is preliminary data.</text>
</comment>
<evidence type="ECO:0000313" key="3">
    <source>
        <dbReference type="Proteomes" id="UP000777784"/>
    </source>
</evidence>
<dbReference type="AlphaFoldDB" id="A0A948W4H7"/>
<feature type="transmembrane region" description="Helical" evidence="1">
    <location>
        <begin position="7"/>
        <end position="27"/>
    </location>
</feature>
<dbReference type="EMBL" id="JAHJDP010000087">
    <property type="protein sequence ID" value="MBU2692227.1"/>
    <property type="molecule type" value="Genomic_DNA"/>
</dbReference>
<evidence type="ECO:0000256" key="1">
    <source>
        <dbReference type="SAM" id="Phobius"/>
    </source>
</evidence>
<sequence>MGARITILCLLIGGGIIMGTMGLGMMGCSEDSVSSKSSTGHDPTGMPSTRSLDGTEWPWMVFESKAGAVDEILIIYAYRTGTIPALAVEVRDPDMIETLVAKTAGKLFYGYEMPRITDPNIVSDIENYLFPQGDNALLSWSLIKWCQVHPNDPICIPKPKDEG</sequence>
<dbReference type="PROSITE" id="PS51257">
    <property type="entry name" value="PROKAR_LIPOPROTEIN"/>
    <property type="match status" value="1"/>
</dbReference>
<evidence type="ECO:0000313" key="2">
    <source>
        <dbReference type="EMBL" id="MBU2692227.1"/>
    </source>
</evidence>
<dbReference type="Proteomes" id="UP000777784">
    <property type="component" value="Unassembled WGS sequence"/>
</dbReference>
<protein>
    <submittedName>
        <fullName evidence="2">Uncharacterized protein</fullName>
    </submittedName>
</protein>
<name>A0A948W4H7_UNCEI</name>
<gene>
    <name evidence="2" type="ORF">KJ970_14995</name>
</gene>
<accession>A0A948W4H7</accession>
<proteinExistence type="predicted"/>
<keyword evidence="1" id="KW-1133">Transmembrane helix</keyword>
<organism evidence="2 3">
    <name type="scientific">Eiseniibacteriota bacterium</name>
    <dbReference type="NCBI Taxonomy" id="2212470"/>
    <lineage>
        <taxon>Bacteria</taxon>
        <taxon>Candidatus Eiseniibacteriota</taxon>
    </lineage>
</organism>
<keyword evidence="1" id="KW-0812">Transmembrane</keyword>
<reference evidence="2" key="1">
    <citation type="submission" date="2021-05" db="EMBL/GenBank/DDBJ databases">
        <title>Energy efficiency and biological interactions define the core microbiome of deep oligotrophic groundwater.</title>
        <authorList>
            <person name="Mehrshad M."/>
            <person name="Lopez-Fernandez M."/>
            <person name="Bell E."/>
            <person name="Bernier-Latmani R."/>
            <person name="Bertilsson S."/>
            <person name="Dopson M."/>
        </authorList>
    </citation>
    <scope>NUCLEOTIDE SEQUENCE</scope>
    <source>
        <strain evidence="2">Modern_marine.mb.64</strain>
    </source>
</reference>
<keyword evidence="1" id="KW-0472">Membrane</keyword>